<dbReference type="InterPro" id="IPR017455">
    <property type="entry name" value="Znf_FYVE-rel"/>
</dbReference>
<evidence type="ECO:0000259" key="9">
    <source>
        <dbReference type="PROSITE" id="PS50089"/>
    </source>
</evidence>
<dbReference type="Gene3D" id="1.25.40.20">
    <property type="entry name" value="Ankyrin repeat-containing domain"/>
    <property type="match status" value="2"/>
</dbReference>
<dbReference type="PROSITE" id="PS50089">
    <property type="entry name" value="ZF_RING_2"/>
    <property type="match status" value="1"/>
</dbReference>
<dbReference type="Pfam" id="PF12796">
    <property type="entry name" value="Ank_2"/>
    <property type="match status" value="1"/>
</dbReference>
<sequence>MSQPVDFDPLGALGGGSSTDAPLPAAPVTPAPNIATLPAWTEPVVRGKPHPIYDHLLATSPPTTTTSALELGTGHTLPSPPATDLLTATTATAALSAASSNPFGSGATWPSAPAAWGRASAGNPLVNPLMGFGGTSGSNAAAAAVAAFASPSAPVADTPPPVLQRTASQERAAAAQALVDQVFDHVVANKSLDLRNLLELNPDVSVNAVHPVSHMTPLHLAAARGFDAVVRVLLENGAIVDMVDPEHETALHKACFSGNVYVVDRLVQARANPNKADKHGWTPLHIAVAKGNKDVVALLLQRPGIKVNCANQAGTTPLMTACAKGHLDLVHTLLDARADPHLTNTTNETAYDLAALAVHVPVCHLLAHRFPDLVRHTRLRCVLEVQDRPPSGLIASLRRARATSLPPLTYVENNDPANKANALETVVLPDGWAWMTEWQPVDAWHVLDPETEIARDAAAAVVDANPALAVAATAGGSSSQANRPLVRTWARVMRRQNSDTGVPAASAAAAAPRRAVNSVGEDGDEGDYVARARAVVSRLPTMDDLLAQHAPGEPVRDAFECYQEASQILLAGIQADAAASACHQCRSTFTVLRRRHHCRLCGKLYCGACSTERIDLARFYPADDVPRTVRHGPQRVCDTCYALLTAAERTTAVSVRSASTGGDSSYRALSETSPSPPPVAVNPAIRHLSRTASVASSLGSLVECPACMRPLAGMPTQSARERHLSECLAQPSAAAATAAATRYTIDVWGGGSGSRGGTPTAATVRAACAVPLPESDVESESDDEDEDAGVVDPTSAAPSTVASGLVDPHTECLICYEPFVAGDQVARMSCLCVFHWDCLRAWFDKHGVPECPVHLLPTNAARQQGALTE</sequence>
<name>A0A0L0SUV2_ALLM3</name>
<dbReference type="Pfam" id="PF13639">
    <property type="entry name" value="zf-RING_2"/>
    <property type="match status" value="1"/>
</dbReference>
<dbReference type="SUPFAM" id="SSF48403">
    <property type="entry name" value="Ankyrin repeat"/>
    <property type="match status" value="1"/>
</dbReference>
<dbReference type="InterPro" id="IPR000306">
    <property type="entry name" value="Znf_FYVE"/>
</dbReference>
<feature type="compositionally biased region" description="Low complexity" evidence="8">
    <location>
        <begin position="503"/>
        <end position="515"/>
    </location>
</feature>
<dbReference type="EMBL" id="GG745349">
    <property type="protein sequence ID" value="KNE66297.1"/>
    <property type="molecule type" value="Genomic_DNA"/>
</dbReference>
<feature type="region of interest" description="Disordered" evidence="8">
    <location>
        <begin position="497"/>
        <end position="522"/>
    </location>
</feature>
<dbReference type="CDD" id="cd16489">
    <property type="entry name" value="mRING-CH-C4HC2H_ZNRF"/>
    <property type="match status" value="1"/>
</dbReference>
<dbReference type="Pfam" id="PF00023">
    <property type="entry name" value="Ank"/>
    <property type="match status" value="1"/>
</dbReference>
<evidence type="ECO:0000256" key="4">
    <source>
        <dbReference type="ARBA" id="ARBA00022833"/>
    </source>
</evidence>
<keyword evidence="4" id="KW-0862">Zinc</keyword>
<feature type="region of interest" description="Disordered" evidence="8">
    <location>
        <begin position="1"/>
        <end position="26"/>
    </location>
</feature>
<evidence type="ECO:0008006" key="13">
    <source>
        <dbReference type="Google" id="ProtNLM"/>
    </source>
</evidence>
<evidence type="ECO:0000313" key="11">
    <source>
        <dbReference type="EMBL" id="KNE66297.1"/>
    </source>
</evidence>
<dbReference type="SMART" id="SM00248">
    <property type="entry name" value="ANK"/>
    <property type="match status" value="5"/>
</dbReference>
<dbReference type="InterPro" id="IPR002110">
    <property type="entry name" value="Ankyrin_rpt"/>
</dbReference>
<dbReference type="GO" id="GO:0005634">
    <property type="term" value="C:nucleus"/>
    <property type="evidence" value="ECO:0007669"/>
    <property type="project" value="TreeGrafter"/>
</dbReference>
<dbReference type="SUPFAM" id="SSF57850">
    <property type="entry name" value="RING/U-box"/>
    <property type="match status" value="1"/>
</dbReference>
<reference evidence="11 12" key="1">
    <citation type="submission" date="2009-11" db="EMBL/GenBank/DDBJ databases">
        <title>Annotation of Allomyces macrogynus ATCC 38327.</title>
        <authorList>
            <consortium name="The Broad Institute Genome Sequencing Platform"/>
            <person name="Russ C."/>
            <person name="Cuomo C."/>
            <person name="Burger G."/>
            <person name="Gray M.W."/>
            <person name="Holland P.W.H."/>
            <person name="King N."/>
            <person name="Lang F.B.F."/>
            <person name="Roger A.J."/>
            <person name="Ruiz-Trillo I."/>
            <person name="Young S.K."/>
            <person name="Zeng Q."/>
            <person name="Gargeya S."/>
            <person name="Fitzgerald M."/>
            <person name="Haas B."/>
            <person name="Abouelleil A."/>
            <person name="Alvarado L."/>
            <person name="Arachchi H.M."/>
            <person name="Berlin A."/>
            <person name="Chapman S.B."/>
            <person name="Gearin G."/>
            <person name="Goldberg J."/>
            <person name="Griggs A."/>
            <person name="Gujja S."/>
            <person name="Hansen M."/>
            <person name="Heiman D."/>
            <person name="Howarth C."/>
            <person name="Larimer J."/>
            <person name="Lui A."/>
            <person name="MacDonald P.J.P."/>
            <person name="McCowen C."/>
            <person name="Montmayeur A."/>
            <person name="Murphy C."/>
            <person name="Neiman D."/>
            <person name="Pearson M."/>
            <person name="Priest M."/>
            <person name="Roberts A."/>
            <person name="Saif S."/>
            <person name="Shea T."/>
            <person name="Sisk P."/>
            <person name="Stolte C."/>
            <person name="Sykes S."/>
            <person name="Wortman J."/>
            <person name="Nusbaum C."/>
            <person name="Birren B."/>
        </authorList>
    </citation>
    <scope>NUCLEOTIDE SEQUENCE [LARGE SCALE GENOMIC DNA]</scope>
    <source>
        <strain evidence="11 12">ATCC 38327</strain>
    </source>
</reference>
<feature type="compositionally biased region" description="Acidic residues" evidence="8">
    <location>
        <begin position="775"/>
        <end position="789"/>
    </location>
</feature>
<organism evidence="11 12">
    <name type="scientific">Allomyces macrogynus (strain ATCC 38327)</name>
    <name type="common">Allomyces javanicus var. macrogynus</name>
    <dbReference type="NCBI Taxonomy" id="578462"/>
    <lineage>
        <taxon>Eukaryota</taxon>
        <taxon>Fungi</taxon>
        <taxon>Fungi incertae sedis</taxon>
        <taxon>Blastocladiomycota</taxon>
        <taxon>Blastocladiomycetes</taxon>
        <taxon>Blastocladiales</taxon>
        <taxon>Blastocladiaceae</taxon>
        <taxon>Allomyces</taxon>
    </lineage>
</organism>
<dbReference type="GO" id="GO:0008270">
    <property type="term" value="F:zinc ion binding"/>
    <property type="evidence" value="ECO:0007669"/>
    <property type="project" value="UniProtKB-KW"/>
</dbReference>
<evidence type="ECO:0000259" key="10">
    <source>
        <dbReference type="PROSITE" id="PS50178"/>
    </source>
</evidence>
<feature type="domain" description="RING-type" evidence="9">
    <location>
        <begin position="812"/>
        <end position="854"/>
    </location>
</feature>
<gene>
    <name evidence="11" type="ORF">AMAG_10523</name>
</gene>
<evidence type="ECO:0000256" key="5">
    <source>
        <dbReference type="ARBA" id="ARBA00023043"/>
    </source>
</evidence>
<dbReference type="Proteomes" id="UP000054350">
    <property type="component" value="Unassembled WGS sequence"/>
</dbReference>
<feature type="repeat" description="ANK" evidence="6">
    <location>
        <begin position="246"/>
        <end position="278"/>
    </location>
</feature>
<protein>
    <recommendedName>
        <fullName evidence="13">FYVE-type domain-containing protein</fullName>
    </recommendedName>
</protein>
<proteinExistence type="predicted"/>
<keyword evidence="12" id="KW-1185">Reference proteome</keyword>
<feature type="repeat" description="ANK" evidence="6">
    <location>
        <begin position="213"/>
        <end position="245"/>
    </location>
</feature>
<dbReference type="InterPro" id="IPR036770">
    <property type="entry name" value="Ankyrin_rpt-contain_sf"/>
</dbReference>
<reference evidence="12" key="2">
    <citation type="submission" date="2009-11" db="EMBL/GenBank/DDBJ databases">
        <title>The Genome Sequence of Allomyces macrogynus strain ATCC 38327.</title>
        <authorList>
            <consortium name="The Broad Institute Genome Sequencing Platform"/>
            <person name="Russ C."/>
            <person name="Cuomo C."/>
            <person name="Shea T."/>
            <person name="Young S.K."/>
            <person name="Zeng Q."/>
            <person name="Koehrsen M."/>
            <person name="Haas B."/>
            <person name="Borodovsky M."/>
            <person name="Guigo R."/>
            <person name="Alvarado L."/>
            <person name="Berlin A."/>
            <person name="Borenstein D."/>
            <person name="Chen Z."/>
            <person name="Engels R."/>
            <person name="Freedman E."/>
            <person name="Gellesch M."/>
            <person name="Goldberg J."/>
            <person name="Griggs A."/>
            <person name="Gujja S."/>
            <person name="Heiman D."/>
            <person name="Hepburn T."/>
            <person name="Howarth C."/>
            <person name="Jen D."/>
            <person name="Larson L."/>
            <person name="Lewis B."/>
            <person name="Mehta T."/>
            <person name="Park D."/>
            <person name="Pearson M."/>
            <person name="Roberts A."/>
            <person name="Saif S."/>
            <person name="Shenoy N."/>
            <person name="Sisk P."/>
            <person name="Stolte C."/>
            <person name="Sykes S."/>
            <person name="Walk T."/>
            <person name="White J."/>
            <person name="Yandava C."/>
            <person name="Burger G."/>
            <person name="Gray M.W."/>
            <person name="Holland P.W.H."/>
            <person name="King N."/>
            <person name="Lang F.B.F."/>
            <person name="Roger A.J."/>
            <person name="Ruiz-Trillo I."/>
            <person name="Lander E."/>
            <person name="Nusbaum C."/>
        </authorList>
    </citation>
    <scope>NUCLEOTIDE SEQUENCE [LARGE SCALE GENOMIC DNA]</scope>
    <source>
        <strain evidence="12">ATCC 38327</strain>
    </source>
</reference>
<dbReference type="PROSITE" id="PS50178">
    <property type="entry name" value="ZF_FYVE"/>
    <property type="match status" value="1"/>
</dbReference>
<dbReference type="PROSITE" id="PS50088">
    <property type="entry name" value="ANK_REPEAT"/>
    <property type="match status" value="4"/>
</dbReference>
<dbReference type="STRING" id="578462.A0A0L0SUV2"/>
<keyword evidence="1" id="KW-0479">Metal-binding</keyword>
<evidence type="ECO:0000256" key="2">
    <source>
        <dbReference type="ARBA" id="ARBA00022737"/>
    </source>
</evidence>
<dbReference type="eggNOG" id="KOG1729">
    <property type="taxonomic scope" value="Eukaryota"/>
</dbReference>
<dbReference type="AlphaFoldDB" id="A0A0L0SUV2"/>
<feature type="domain" description="FYVE-type" evidence="10">
    <location>
        <begin position="576"/>
        <end position="645"/>
    </location>
</feature>
<evidence type="ECO:0000256" key="6">
    <source>
        <dbReference type="PROSITE-ProRule" id="PRU00023"/>
    </source>
</evidence>
<keyword evidence="5 6" id="KW-0040">ANK repeat</keyword>
<evidence type="ECO:0000256" key="7">
    <source>
        <dbReference type="PROSITE-ProRule" id="PRU00175"/>
    </source>
</evidence>
<dbReference type="SMART" id="SM00064">
    <property type="entry name" value="FYVE"/>
    <property type="match status" value="1"/>
</dbReference>
<feature type="repeat" description="ANK" evidence="6">
    <location>
        <begin position="313"/>
        <end position="345"/>
    </location>
</feature>
<dbReference type="CDD" id="cd00065">
    <property type="entry name" value="FYVE_like_SF"/>
    <property type="match status" value="1"/>
</dbReference>
<dbReference type="InterPro" id="IPR011011">
    <property type="entry name" value="Znf_FYVE_PHD"/>
</dbReference>
<feature type="region of interest" description="Disordered" evidence="8">
    <location>
        <begin position="655"/>
        <end position="678"/>
    </location>
</feature>
<dbReference type="eggNOG" id="KOG4177">
    <property type="taxonomic scope" value="Eukaryota"/>
</dbReference>
<dbReference type="InterPro" id="IPR013083">
    <property type="entry name" value="Znf_RING/FYVE/PHD"/>
</dbReference>
<dbReference type="SUPFAM" id="SSF57903">
    <property type="entry name" value="FYVE/PHD zinc finger"/>
    <property type="match status" value="1"/>
</dbReference>
<dbReference type="InterPro" id="IPR050776">
    <property type="entry name" value="Ank_Repeat/CDKN_Inhibitor"/>
</dbReference>
<evidence type="ECO:0000256" key="3">
    <source>
        <dbReference type="ARBA" id="ARBA00022771"/>
    </source>
</evidence>
<dbReference type="PANTHER" id="PTHR24201">
    <property type="entry name" value="ANK_REP_REGION DOMAIN-CONTAINING PROTEIN"/>
    <property type="match status" value="1"/>
</dbReference>
<feature type="region of interest" description="Disordered" evidence="8">
    <location>
        <begin position="773"/>
        <end position="802"/>
    </location>
</feature>
<dbReference type="VEuPathDB" id="FungiDB:AMAG_10523"/>
<dbReference type="Gene3D" id="3.30.40.10">
    <property type="entry name" value="Zinc/RING finger domain, C3HC4 (zinc finger)"/>
    <property type="match status" value="2"/>
</dbReference>
<keyword evidence="3 7" id="KW-0863">Zinc-finger</keyword>
<evidence type="ECO:0000256" key="8">
    <source>
        <dbReference type="SAM" id="MobiDB-lite"/>
    </source>
</evidence>
<feature type="repeat" description="ANK" evidence="6">
    <location>
        <begin position="279"/>
        <end position="312"/>
    </location>
</feature>
<evidence type="ECO:0000313" key="12">
    <source>
        <dbReference type="Proteomes" id="UP000054350"/>
    </source>
</evidence>
<dbReference type="PANTHER" id="PTHR24201:SF2">
    <property type="entry name" value="ANKYRIN REPEAT DOMAIN-CONTAINING PROTEIN 42"/>
    <property type="match status" value="1"/>
</dbReference>
<evidence type="ECO:0000256" key="1">
    <source>
        <dbReference type="ARBA" id="ARBA00022723"/>
    </source>
</evidence>
<accession>A0A0L0SUV2</accession>
<dbReference type="OrthoDB" id="2163551at2759"/>
<dbReference type="InterPro" id="IPR001841">
    <property type="entry name" value="Znf_RING"/>
</dbReference>
<dbReference type="Pfam" id="PF01363">
    <property type="entry name" value="FYVE"/>
    <property type="match status" value="1"/>
</dbReference>
<dbReference type="PROSITE" id="PS50297">
    <property type="entry name" value="ANK_REP_REGION"/>
    <property type="match status" value="4"/>
</dbReference>
<keyword evidence="2" id="KW-0677">Repeat</keyword>